<proteinExistence type="predicted"/>
<organism evidence="4 5">
    <name type="scientific">Fibrisoma limi BUZ 3</name>
    <dbReference type="NCBI Taxonomy" id="1185876"/>
    <lineage>
        <taxon>Bacteria</taxon>
        <taxon>Pseudomonadati</taxon>
        <taxon>Bacteroidota</taxon>
        <taxon>Cytophagia</taxon>
        <taxon>Cytophagales</taxon>
        <taxon>Spirosomataceae</taxon>
        <taxon>Fibrisoma</taxon>
    </lineage>
</organism>
<evidence type="ECO:0000313" key="4">
    <source>
        <dbReference type="EMBL" id="CCH52690.1"/>
    </source>
</evidence>
<dbReference type="Gene3D" id="3.40.50.10390">
    <property type="entry name" value="Gingipain r, domain 1"/>
    <property type="match status" value="1"/>
</dbReference>
<dbReference type="EMBL" id="CAIT01000005">
    <property type="protein sequence ID" value="CCH52690.1"/>
    <property type="molecule type" value="Genomic_DNA"/>
</dbReference>
<keyword evidence="1 2" id="KW-0732">Signal</keyword>
<dbReference type="eggNOG" id="COG1572">
    <property type="taxonomic scope" value="Bacteria"/>
</dbReference>
<dbReference type="OrthoDB" id="9757650at2"/>
<dbReference type="SUPFAM" id="SSF52129">
    <property type="entry name" value="Caspase-like"/>
    <property type="match status" value="1"/>
</dbReference>
<name>I2GFL5_9BACT</name>
<dbReference type="GO" id="GO:0006508">
    <property type="term" value="P:proteolysis"/>
    <property type="evidence" value="ECO:0007669"/>
    <property type="project" value="InterPro"/>
</dbReference>
<feature type="signal peptide" evidence="2">
    <location>
        <begin position="1"/>
        <end position="20"/>
    </location>
</feature>
<dbReference type="RefSeq" id="WP_009281274.1">
    <property type="nucleotide sequence ID" value="NZ_CAIT01000005.1"/>
</dbReference>
<evidence type="ECO:0000256" key="2">
    <source>
        <dbReference type="SAM" id="SignalP"/>
    </source>
</evidence>
<accession>I2GFL5</accession>
<feature type="domain" description="Gingipain" evidence="3">
    <location>
        <begin position="398"/>
        <end position="747"/>
    </location>
</feature>
<dbReference type="CDD" id="cd02258">
    <property type="entry name" value="Peptidase_C25_N"/>
    <property type="match status" value="1"/>
</dbReference>
<evidence type="ECO:0000313" key="5">
    <source>
        <dbReference type="Proteomes" id="UP000009309"/>
    </source>
</evidence>
<sequence length="1088" mass="120871">MKKALLPVVWFILHSFAIQAQNLFGNEWIKPNQNYIKFSVNQPGIYRISYQDIQKADASLLSTNPVNWQLFFRGQEIAIRVVGQHDGTFGAQDYIEFYGESNDGSQDSLLYRPKTRLHPYQTLYSNVAAYFLTHHPAQPGKRIAELDNAAVGLSPEKFHVEEVVEAFTDEYTFNNLKGIEPPLQQSYFEPGEGWSGKLLTADSTGVVQLKFQNRVKTDWPVDINGMINGRDFLSHRIQLQADASTYTPLPFLNFFGFISQTFQTRIDPSTLKNEQVTLRFKPEKGGGPNQFSITYVRLTYPQSFDMAGQRSKLFHLPASSQPSALLAIPNAPLGALAYDITDRANCRFLKTQIQDGQTQLVVSETGRNRDILLTDQVLKPLAIQSVRFRNGYAKTTNYLIITHSSLKQSAMAYATYRASAQGGNHSPLVVEADSLFDEFNYGERSPLALRRFANYMLTNTTVRNLLLIGRASSYPYYVKTATDDLVPTIGYPGSDILLTAGLKGYPANTPAVPTGRLNVTTNEQVLAYLAKVKQFELSTPNDLWRKHIVHISGGKSKEEAESLRLAMTSLSDLYTKGLLGGQVSSFGKTAPYDQVESINLAPIINDGVSLLTFFGHAGPSVTDVDFGFASPPQNGFRNQRYPLMIFNGCGVGEIFSRFTTLSTDWLLAPDKGSVVVLAHSYYSYEESTTRYLIKLYGELFNNASTLGMPFGQIQQQLNGNLEREGVNDHEVAVLLQMVLQGDPALVLYPLPDPDFTIAPKGIYIQSSVSGSPLNNADSLRIVVPIANLGKFVPDQSAELTIKQIKPITSSSHTIRFNSFRYRDTLVYIVPKDATVQRIDVAIDSGDQVKELSETNNTATLTIDWAQAGTSNSYPINSLPDVVSPTLNVLINGTVKKNESIVNANPRIDIYLTDENQLSRQDPKAVDIYLTSCSTCVPQQVNPQSFTVIAVAPNQLQVTTLLTLQEGETYQLTIFGKDAVGNRTQSPYQLTLHVLGSEESIKLQTYPNPAVTYTKFQLDLNTKDLPTASKLTIFNVLGVPLFEGPFPIVIGESSLLWEINAPGVYPYQLQLTWKDGRVQTFTGRIVRQY</sequence>
<dbReference type="Proteomes" id="UP000009309">
    <property type="component" value="Unassembled WGS sequence"/>
</dbReference>
<dbReference type="InterPro" id="IPR029031">
    <property type="entry name" value="Gingipain_N_sf"/>
</dbReference>
<reference evidence="4 5" key="1">
    <citation type="journal article" date="2012" name="J. Bacteriol.">
        <title>Genome Sequence of the Filamentous Bacterium Fibrisoma limi BUZ 3T.</title>
        <authorList>
            <person name="Filippini M."/>
            <person name="Qi W."/>
            <person name="Jaenicke S."/>
            <person name="Goesmann A."/>
            <person name="Smits T.H."/>
            <person name="Bagheri H.C."/>
        </authorList>
    </citation>
    <scope>NUCLEOTIDE SEQUENCE [LARGE SCALE GENOMIC DNA]</scope>
    <source>
        <strain evidence="5">BUZ 3T</strain>
    </source>
</reference>
<comment type="caution">
    <text evidence="4">The sequence shown here is derived from an EMBL/GenBank/DDBJ whole genome shotgun (WGS) entry which is preliminary data.</text>
</comment>
<dbReference type="InterPro" id="IPR001769">
    <property type="entry name" value="Gingipain"/>
</dbReference>
<dbReference type="AlphaFoldDB" id="I2GFL5"/>
<keyword evidence="5" id="KW-1185">Reference proteome</keyword>
<dbReference type="InterPro" id="IPR029030">
    <property type="entry name" value="Caspase-like_dom_sf"/>
</dbReference>
<evidence type="ECO:0000256" key="1">
    <source>
        <dbReference type="ARBA" id="ARBA00022729"/>
    </source>
</evidence>
<dbReference type="Pfam" id="PF01364">
    <property type="entry name" value="Peptidase_C25"/>
    <property type="match status" value="1"/>
</dbReference>
<evidence type="ECO:0000259" key="3">
    <source>
        <dbReference type="Pfam" id="PF01364"/>
    </source>
</evidence>
<gene>
    <name evidence="4" type="ORF">BN8_01708</name>
</gene>
<dbReference type="STRING" id="1185876.BN8_01708"/>
<dbReference type="GO" id="GO:0008234">
    <property type="term" value="F:cysteine-type peptidase activity"/>
    <property type="evidence" value="ECO:0007669"/>
    <property type="project" value="InterPro"/>
</dbReference>
<protein>
    <recommendedName>
        <fullName evidence="3">Gingipain domain-containing protein</fullName>
    </recommendedName>
</protein>
<feature type="chain" id="PRO_5003658373" description="Gingipain domain-containing protein" evidence="2">
    <location>
        <begin position="21"/>
        <end position="1088"/>
    </location>
</feature>
<dbReference type="Gene3D" id="3.40.50.1460">
    <property type="match status" value="1"/>
</dbReference>